<dbReference type="InterPro" id="IPR006318">
    <property type="entry name" value="PTS_EI-like"/>
</dbReference>
<comment type="cofactor">
    <cofactor evidence="2 18 21">
        <name>Mg(2+)</name>
        <dbReference type="ChEBI" id="CHEBI:18420"/>
    </cofactor>
</comment>
<dbReference type="Pfam" id="PF05524">
    <property type="entry name" value="PEP-utilisers_N"/>
    <property type="match status" value="1"/>
</dbReference>
<dbReference type="GO" id="GO:0008965">
    <property type="term" value="F:phosphoenolpyruvate-protein phosphotransferase activity"/>
    <property type="evidence" value="ECO:0007669"/>
    <property type="project" value="UniProtKB-EC"/>
</dbReference>
<dbReference type="Pfam" id="PF02896">
    <property type="entry name" value="PEP-utilizers_C"/>
    <property type="match status" value="1"/>
</dbReference>
<dbReference type="GO" id="GO:0016301">
    <property type="term" value="F:kinase activity"/>
    <property type="evidence" value="ECO:0007669"/>
    <property type="project" value="UniProtKB-KW"/>
</dbReference>
<evidence type="ECO:0000256" key="19">
    <source>
        <dbReference type="PIRSR" id="PIRSR000732-1"/>
    </source>
</evidence>
<evidence type="ECO:0000259" key="22">
    <source>
        <dbReference type="Pfam" id="PF00391"/>
    </source>
</evidence>
<dbReference type="AlphaFoldDB" id="I2NHV2"/>
<evidence type="ECO:0000313" key="25">
    <source>
        <dbReference type="EMBL" id="EIG25413.1"/>
    </source>
</evidence>
<evidence type="ECO:0000256" key="12">
    <source>
        <dbReference type="ARBA" id="ARBA00022679"/>
    </source>
</evidence>
<reference evidence="25 26" key="1">
    <citation type="submission" date="2012-04" db="EMBL/GenBank/DDBJ databases">
        <authorList>
            <person name="Harkins D.M."/>
            <person name="Madupu R."/>
            <person name="Durkin A.S."/>
            <person name="Torralba M."/>
            <person name="Methe B."/>
            <person name="Sutton G.G."/>
            <person name="Nelson K.E."/>
        </authorList>
    </citation>
    <scope>NUCLEOTIDE SEQUENCE [LARGE SCALE GENOMIC DNA]</scope>
    <source>
        <strain evidence="25 26">F0449</strain>
    </source>
</reference>
<evidence type="ECO:0000259" key="23">
    <source>
        <dbReference type="Pfam" id="PF02896"/>
    </source>
</evidence>
<dbReference type="PANTHER" id="PTHR46244">
    <property type="entry name" value="PHOSPHOENOLPYRUVATE-PROTEIN PHOSPHOTRANSFERASE"/>
    <property type="match status" value="1"/>
</dbReference>
<feature type="binding site" evidence="20">
    <location>
        <position position="298"/>
    </location>
    <ligand>
        <name>phosphoenolpyruvate</name>
        <dbReference type="ChEBI" id="CHEBI:58702"/>
    </ligand>
</feature>
<gene>
    <name evidence="25" type="primary">ptsP</name>
    <name evidence="25" type="ORF">HMPREF9971_0036</name>
</gene>
<evidence type="ECO:0000256" key="16">
    <source>
        <dbReference type="ARBA" id="ARBA00022842"/>
    </source>
</evidence>
<dbReference type="NCBIfam" id="TIGR01417">
    <property type="entry name" value="PTS_I_fam"/>
    <property type="match status" value="1"/>
</dbReference>
<evidence type="ECO:0000256" key="18">
    <source>
        <dbReference type="PIRNR" id="PIRNR000732"/>
    </source>
</evidence>
<comment type="subunit">
    <text evidence="6">Homodimer.</text>
</comment>
<dbReference type="Gene3D" id="3.20.20.60">
    <property type="entry name" value="Phosphoenolpyruvate-binding domains"/>
    <property type="match status" value="1"/>
</dbReference>
<feature type="active site" description="Proton donor" evidence="19">
    <location>
        <position position="506"/>
    </location>
</feature>
<feature type="active site" description="Tele-phosphohistidine intermediate" evidence="19">
    <location>
        <position position="191"/>
    </location>
</feature>
<keyword evidence="13 18" id="KW-0598">Phosphotransferase system</keyword>
<dbReference type="InterPro" id="IPR036618">
    <property type="entry name" value="PtsI_HPr-bd_sf"/>
</dbReference>
<name>I2NHV2_STRPA</name>
<evidence type="ECO:0000256" key="4">
    <source>
        <dbReference type="ARBA" id="ARBA00004496"/>
    </source>
</evidence>
<evidence type="ECO:0000256" key="6">
    <source>
        <dbReference type="ARBA" id="ARBA00011738"/>
    </source>
</evidence>
<feature type="domain" description="Phosphotransferase system enzyme I N-terminal" evidence="24">
    <location>
        <begin position="6"/>
        <end position="128"/>
    </location>
</feature>
<dbReference type="InterPro" id="IPR040442">
    <property type="entry name" value="Pyrv_kinase-like_dom_sf"/>
</dbReference>
<evidence type="ECO:0000256" key="9">
    <source>
        <dbReference type="ARBA" id="ARBA00022448"/>
    </source>
</evidence>
<evidence type="ECO:0000259" key="24">
    <source>
        <dbReference type="Pfam" id="PF05524"/>
    </source>
</evidence>
<dbReference type="GO" id="GO:0009401">
    <property type="term" value="P:phosphoenolpyruvate-dependent sugar phosphotransferase system"/>
    <property type="evidence" value="ECO:0007669"/>
    <property type="project" value="UniProtKB-KW"/>
</dbReference>
<feature type="domain" description="PEP-utilising enzyme C-terminal" evidence="23">
    <location>
        <begin position="252"/>
        <end position="545"/>
    </location>
</feature>
<dbReference type="PANTHER" id="PTHR46244:SF3">
    <property type="entry name" value="PHOSPHOENOLPYRUVATE-PROTEIN PHOSPHOTRANSFERASE"/>
    <property type="match status" value="1"/>
</dbReference>
<dbReference type="Pfam" id="PF00391">
    <property type="entry name" value="PEP-utilizers"/>
    <property type="match status" value="1"/>
</dbReference>
<keyword evidence="9 18" id="KW-0813">Transport</keyword>
<keyword evidence="14 18" id="KW-0479">Metal-binding</keyword>
<evidence type="ECO:0000256" key="5">
    <source>
        <dbReference type="ARBA" id="ARBA00007837"/>
    </source>
</evidence>
<feature type="domain" description="PEP-utilising enzyme mobile" evidence="22">
    <location>
        <begin position="155"/>
        <end position="227"/>
    </location>
</feature>
<keyword evidence="11 18" id="KW-0762">Sugar transport</keyword>
<dbReference type="FunFam" id="1.10.274.10:FF:000001">
    <property type="entry name" value="Phosphoenolpyruvate-protein phosphotransferase"/>
    <property type="match status" value="1"/>
</dbReference>
<comment type="catalytic activity">
    <reaction evidence="1 18">
        <text>L-histidyl-[protein] + phosphoenolpyruvate = N(pros)-phospho-L-histidyl-[protein] + pyruvate</text>
        <dbReference type="Rhea" id="RHEA:23880"/>
        <dbReference type="Rhea" id="RHEA-COMP:9745"/>
        <dbReference type="Rhea" id="RHEA-COMP:9746"/>
        <dbReference type="ChEBI" id="CHEBI:15361"/>
        <dbReference type="ChEBI" id="CHEBI:29979"/>
        <dbReference type="ChEBI" id="CHEBI:58702"/>
        <dbReference type="ChEBI" id="CHEBI:64837"/>
        <dbReference type="EC" id="2.7.3.9"/>
    </reaction>
</comment>
<evidence type="ECO:0000256" key="21">
    <source>
        <dbReference type="PIRSR" id="PIRSR000732-3"/>
    </source>
</evidence>
<dbReference type="SUPFAM" id="SSF47831">
    <property type="entry name" value="Enzyme I of the PEP:sugar phosphotransferase system HPr-binding (sub)domain"/>
    <property type="match status" value="1"/>
</dbReference>
<dbReference type="GO" id="GO:0046872">
    <property type="term" value="F:metal ion binding"/>
    <property type="evidence" value="ECO:0007669"/>
    <property type="project" value="UniProtKB-KW"/>
</dbReference>
<keyword evidence="16 18" id="KW-0460">Magnesium</keyword>
<evidence type="ECO:0000256" key="13">
    <source>
        <dbReference type="ARBA" id="ARBA00022683"/>
    </source>
</evidence>
<protein>
    <recommendedName>
        <fullName evidence="8 18">Phosphoenolpyruvate-protein phosphotransferase</fullName>
        <ecNumber evidence="7 18">2.7.3.9</ecNumber>
    </recommendedName>
    <alternativeName>
        <fullName evidence="17 18">Phosphotransferase system, enzyme I</fullName>
    </alternativeName>
</protein>
<dbReference type="RefSeq" id="WP_003017831.1">
    <property type="nucleotide sequence ID" value="NZ_AJMV01000101.1"/>
</dbReference>
<dbReference type="InterPro" id="IPR000121">
    <property type="entry name" value="PEP_util_C"/>
</dbReference>
<feature type="binding site" evidence="21">
    <location>
        <position position="459"/>
    </location>
    <ligand>
        <name>Mg(2+)</name>
        <dbReference type="ChEBI" id="CHEBI:18420"/>
    </ligand>
</feature>
<evidence type="ECO:0000256" key="1">
    <source>
        <dbReference type="ARBA" id="ARBA00000683"/>
    </source>
</evidence>
<evidence type="ECO:0000256" key="17">
    <source>
        <dbReference type="ARBA" id="ARBA00033235"/>
    </source>
</evidence>
<dbReference type="InterPro" id="IPR023151">
    <property type="entry name" value="PEP_util_CS"/>
</dbReference>
<sequence>MTKMLKGIAASDGVAVAKAYLLIQPDLSFETVSVEDTSAEEARLDAALEASQNELSLIRENAVASLGEEAAQVFDAHMMVLADPEMVGQIKETIRTKKINAEAGLKEVTDMFIAIFEGMEDNPYMQERAADIRDVTKRVLANLLGKKLPNPASINEEAIVVAHDLTPSDTAQLNKKYVKAFVTNIGGRTSHSAIMARTLEIAAVLGTNNITELVKDGDVLAVSGITGEVVINPTEEQIAEFKAAGEAYAKQKAEWALLKDAKTVTADGKHFELAANIGTPKDVEGVNDNGAEAVGLYRTEFLYMDSQDFPTEDDQYEAYKAVLEGMNGKPVVVRTMDIGGDKELPYFDLPKEMNPFLGFRALRISISETGNQMFRTQLRALLRASVHGKLRIMFPMVALLTEFRTAKGILEEEKAKLVAEGVAVADDIQVGIMIEIPAAAMLADQFAKEVDFFSIGTNDLIQYTMAADRMNEQVSYLYQPYNPSILRLINNVIKAAHAESKWAGMCGEMAGDQTAVPLLVGMGLDEFSMSATSVLRTRSLMKKLDTAKMKEYADRALTECSTMEEVLELSKEYVNVD</sequence>
<evidence type="ECO:0000256" key="3">
    <source>
        <dbReference type="ARBA" id="ARBA00002728"/>
    </source>
</evidence>
<feature type="binding site" evidence="20">
    <location>
        <begin position="458"/>
        <end position="459"/>
    </location>
    <ligand>
        <name>phosphoenolpyruvate</name>
        <dbReference type="ChEBI" id="CHEBI:58702"/>
    </ligand>
</feature>
<dbReference type="InterPro" id="IPR024692">
    <property type="entry name" value="PTS_EI"/>
</dbReference>
<proteinExistence type="inferred from homology"/>
<dbReference type="InterPro" id="IPR018274">
    <property type="entry name" value="PEP_util_AS"/>
</dbReference>
<dbReference type="EMBL" id="AJMV01000101">
    <property type="protein sequence ID" value="EIG25413.1"/>
    <property type="molecule type" value="Genomic_DNA"/>
</dbReference>
<evidence type="ECO:0000256" key="20">
    <source>
        <dbReference type="PIRSR" id="PIRSR000732-2"/>
    </source>
</evidence>
<dbReference type="GO" id="GO:0005737">
    <property type="term" value="C:cytoplasm"/>
    <property type="evidence" value="ECO:0007669"/>
    <property type="project" value="UniProtKB-SubCell"/>
</dbReference>
<feature type="binding site" evidence="21">
    <location>
        <position position="435"/>
    </location>
    <ligand>
        <name>Mg(2+)</name>
        <dbReference type="ChEBI" id="CHEBI:18420"/>
    </ligand>
</feature>
<organism evidence="25 26">
    <name type="scientific">Streptococcus parasanguinis F0449</name>
    <dbReference type="NCBI Taxonomy" id="1095733"/>
    <lineage>
        <taxon>Bacteria</taxon>
        <taxon>Bacillati</taxon>
        <taxon>Bacillota</taxon>
        <taxon>Bacilli</taxon>
        <taxon>Lactobacillales</taxon>
        <taxon>Streptococcaceae</taxon>
        <taxon>Streptococcus</taxon>
    </lineage>
</organism>
<dbReference type="Proteomes" id="UP000003357">
    <property type="component" value="Unassembled WGS sequence"/>
</dbReference>
<evidence type="ECO:0000256" key="10">
    <source>
        <dbReference type="ARBA" id="ARBA00022490"/>
    </source>
</evidence>
<accession>I2NHV2</accession>
<evidence type="ECO:0000256" key="11">
    <source>
        <dbReference type="ARBA" id="ARBA00022597"/>
    </source>
</evidence>
<dbReference type="SUPFAM" id="SSF52009">
    <property type="entry name" value="Phosphohistidine domain"/>
    <property type="match status" value="1"/>
</dbReference>
<keyword evidence="10 18" id="KW-0963">Cytoplasm</keyword>
<dbReference type="InterPro" id="IPR008279">
    <property type="entry name" value="PEP-util_enz_mobile_dom"/>
</dbReference>
<dbReference type="SUPFAM" id="SSF51621">
    <property type="entry name" value="Phosphoenolpyruvate/pyruvate domain"/>
    <property type="match status" value="1"/>
</dbReference>
<evidence type="ECO:0000256" key="15">
    <source>
        <dbReference type="ARBA" id="ARBA00022777"/>
    </source>
</evidence>
<comment type="function">
    <text evidence="3 18">General (non sugar-specific) component of the phosphoenolpyruvate-dependent sugar phosphotransferase system (sugar PTS). This major carbohydrate active-transport system catalyzes the phosphorylation of incoming sugar substrates concomitantly with their translocation across the cell membrane. Enzyme I transfers the phosphoryl group from phosphoenolpyruvate (PEP) to the phosphoryl carrier protein (HPr).</text>
</comment>
<evidence type="ECO:0000256" key="14">
    <source>
        <dbReference type="ARBA" id="ARBA00022723"/>
    </source>
</evidence>
<dbReference type="InterPro" id="IPR036637">
    <property type="entry name" value="Phosphohistidine_dom_sf"/>
</dbReference>
<comment type="similarity">
    <text evidence="5 18">Belongs to the PEP-utilizing enzyme family.</text>
</comment>
<keyword evidence="15 18" id="KW-0418">Kinase</keyword>
<evidence type="ECO:0000256" key="7">
    <source>
        <dbReference type="ARBA" id="ARBA00012232"/>
    </source>
</evidence>
<dbReference type="PROSITE" id="PS00370">
    <property type="entry name" value="PEP_ENZYMES_PHOS_SITE"/>
    <property type="match status" value="1"/>
</dbReference>
<dbReference type="Gene3D" id="3.50.30.10">
    <property type="entry name" value="Phosphohistidine domain"/>
    <property type="match status" value="1"/>
</dbReference>
<dbReference type="PROSITE" id="PS00742">
    <property type="entry name" value="PEP_ENZYMES_2"/>
    <property type="match status" value="1"/>
</dbReference>
<dbReference type="PIRSF" id="PIRSF000732">
    <property type="entry name" value="PTS_enzyme_I"/>
    <property type="match status" value="1"/>
</dbReference>
<evidence type="ECO:0000313" key="26">
    <source>
        <dbReference type="Proteomes" id="UP000003357"/>
    </source>
</evidence>
<evidence type="ECO:0000256" key="2">
    <source>
        <dbReference type="ARBA" id="ARBA00001946"/>
    </source>
</evidence>
<dbReference type="InterPro" id="IPR050499">
    <property type="entry name" value="PEP-utilizing_PTS_enzyme"/>
</dbReference>
<dbReference type="PATRIC" id="fig|1095733.3.peg.1367"/>
<dbReference type="Gene3D" id="1.10.274.10">
    <property type="entry name" value="PtsI, HPr-binding domain"/>
    <property type="match status" value="1"/>
</dbReference>
<dbReference type="InterPro" id="IPR008731">
    <property type="entry name" value="PTS_EIN"/>
</dbReference>
<dbReference type="FunFam" id="3.20.20.60:FF:000007">
    <property type="entry name" value="Phosphoenolpyruvate-protein phosphotransferase"/>
    <property type="match status" value="1"/>
</dbReference>
<feature type="binding site" evidence="20">
    <location>
        <position position="334"/>
    </location>
    <ligand>
        <name>phosphoenolpyruvate</name>
        <dbReference type="ChEBI" id="CHEBI:58702"/>
    </ligand>
</feature>
<comment type="caution">
    <text evidence="25">The sequence shown here is derived from an EMBL/GenBank/DDBJ whole genome shotgun (WGS) entry which is preliminary data.</text>
</comment>
<keyword evidence="25" id="KW-0670">Pyruvate</keyword>
<feature type="binding site" evidence="20">
    <location>
        <position position="469"/>
    </location>
    <ligand>
        <name>phosphoenolpyruvate</name>
        <dbReference type="ChEBI" id="CHEBI:58702"/>
    </ligand>
</feature>
<evidence type="ECO:0000256" key="8">
    <source>
        <dbReference type="ARBA" id="ARBA00016544"/>
    </source>
</evidence>
<comment type="subcellular location">
    <subcellularLocation>
        <location evidence="4 18">Cytoplasm</location>
    </subcellularLocation>
</comment>
<dbReference type="PRINTS" id="PR01736">
    <property type="entry name" value="PHPHTRNFRASE"/>
</dbReference>
<keyword evidence="12 18" id="KW-0808">Transferase</keyword>
<dbReference type="EC" id="2.7.3.9" evidence="7 18"/>
<dbReference type="InterPro" id="IPR015813">
    <property type="entry name" value="Pyrv/PenolPyrv_kinase-like_dom"/>
</dbReference>